<dbReference type="PROSITE" id="PS50112">
    <property type="entry name" value="PAS"/>
    <property type="match status" value="2"/>
</dbReference>
<feature type="modified residue" description="4-aspartylphosphate" evidence="14">
    <location>
        <position position="1062"/>
    </location>
</feature>
<name>A0A5M6INJ2_9PROT</name>
<evidence type="ECO:0000256" key="9">
    <source>
        <dbReference type="ARBA" id="ARBA00022777"/>
    </source>
</evidence>
<evidence type="ECO:0000256" key="14">
    <source>
        <dbReference type="PROSITE-ProRule" id="PRU00169"/>
    </source>
</evidence>
<dbReference type="Gene3D" id="1.10.8.500">
    <property type="entry name" value="HAMP domain in histidine kinase"/>
    <property type="match status" value="1"/>
</dbReference>
<dbReference type="Pfam" id="PF02518">
    <property type="entry name" value="HATPase_c"/>
    <property type="match status" value="1"/>
</dbReference>
<feature type="domain" description="Response regulatory" evidence="17">
    <location>
        <begin position="1012"/>
        <end position="1129"/>
    </location>
</feature>
<dbReference type="Pfam" id="PF13426">
    <property type="entry name" value="PAS_9"/>
    <property type="match status" value="1"/>
</dbReference>
<dbReference type="CDD" id="cd18774">
    <property type="entry name" value="PDC2_HK_sensor"/>
    <property type="match status" value="1"/>
</dbReference>
<feature type="domain" description="PAC" evidence="19">
    <location>
        <begin position="672"/>
        <end position="725"/>
    </location>
</feature>
<keyword evidence="4" id="KW-1003">Cell membrane</keyword>
<feature type="domain" description="PAC" evidence="19">
    <location>
        <begin position="540"/>
        <end position="592"/>
    </location>
</feature>
<dbReference type="SUPFAM" id="SSF52172">
    <property type="entry name" value="CheY-like"/>
    <property type="match status" value="1"/>
</dbReference>
<dbReference type="NCBIfam" id="TIGR00229">
    <property type="entry name" value="sensory_box"/>
    <property type="match status" value="1"/>
</dbReference>
<dbReference type="Pfam" id="PF08447">
    <property type="entry name" value="PAS_3"/>
    <property type="match status" value="1"/>
</dbReference>
<evidence type="ECO:0000256" key="10">
    <source>
        <dbReference type="ARBA" id="ARBA00022840"/>
    </source>
</evidence>
<dbReference type="GO" id="GO:0005886">
    <property type="term" value="C:plasma membrane"/>
    <property type="evidence" value="ECO:0007669"/>
    <property type="project" value="UniProtKB-SubCell"/>
</dbReference>
<evidence type="ECO:0000256" key="4">
    <source>
        <dbReference type="ARBA" id="ARBA00022475"/>
    </source>
</evidence>
<feature type="domain" description="PAS" evidence="18">
    <location>
        <begin position="350"/>
        <end position="378"/>
    </location>
</feature>
<dbReference type="Pfam" id="PF08448">
    <property type="entry name" value="PAS_4"/>
    <property type="match status" value="1"/>
</dbReference>
<proteinExistence type="predicted"/>
<dbReference type="Gene3D" id="1.10.287.130">
    <property type="match status" value="1"/>
</dbReference>
<dbReference type="SUPFAM" id="SSF158472">
    <property type="entry name" value="HAMP domain-like"/>
    <property type="match status" value="1"/>
</dbReference>
<dbReference type="Pfam" id="PF00672">
    <property type="entry name" value="HAMP"/>
    <property type="match status" value="1"/>
</dbReference>
<dbReference type="SUPFAM" id="SSF103190">
    <property type="entry name" value="Sensory domain-like"/>
    <property type="match status" value="1"/>
</dbReference>
<dbReference type="AlphaFoldDB" id="A0A5M6INJ2"/>
<dbReference type="Gene3D" id="3.30.565.10">
    <property type="entry name" value="Histidine kinase-like ATPase, C-terminal domain"/>
    <property type="match status" value="1"/>
</dbReference>
<evidence type="ECO:0000256" key="11">
    <source>
        <dbReference type="ARBA" id="ARBA00022989"/>
    </source>
</evidence>
<dbReference type="PROSITE" id="PS50885">
    <property type="entry name" value="HAMP"/>
    <property type="match status" value="1"/>
</dbReference>
<dbReference type="InterPro" id="IPR029151">
    <property type="entry name" value="Sensor-like_sf"/>
</dbReference>
<keyword evidence="10" id="KW-0067">ATP-binding</keyword>
<dbReference type="SUPFAM" id="SSF55874">
    <property type="entry name" value="ATPase domain of HSP90 chaperone/DNA topoisomerase II/histidine kinase"/>
    <property type="match status" value="1"/>
</dbReference>
<dbReference type="InterPro" id="IPR003661">
    <property type="entry name" value="HisK_dim/P_dom"/>
</dbReference>
<evidence type="ECO:0000256" key="1">
    <source>
        <dbReference type="ARBA" id="ARBA00000085"/>
    </source>
</evidence>
<dbReference type="PROSITE" id="PS50113">
    <property type="entry name" value="PAC"/>
    <property type="match status" value="2"/>
</dbReference>
<evidence type="ECO:0000256" key="13">
    <source>
        <dbReference type="ARBA" id="ARBA00023136"/>
    </source>
</evidence>
<dbReference type="CDD" id="cd12914">
    <property type="entry name" value="PDC1_DGC_like"/>
    <property type="match status" value="1"/>
</dbReference>
<evidence type="ECO:0000259" key="20">
    <source>
        <dbReference type="PROSITE" id="PS50885"/>
    </source>
</evidence>
<dbReference type="SMART" id="SM00448">
    <property type="entry name" value="REC"/>
    <property type="match status" value="1"/>
</dbReference>
<evidence type="ECO:0000259" key="17">
    <source>
        <dbReference type="PROSITE" id="PS50110"/>
    </source>
</evidence>
<dbReference type="InterPro" id="IPR003594">
    <property type="entry name" value="HATPase_dom"/>
</dbReference>
<evidence type="ECO:0000256" key="8">
    <source>
        <dbReference type="ARBA" id="ARBA00022741"/>
    </source>
</evidence>
<evidence type="ECO:0000256" key="6">
    <source>
        <dbReference type="ARBA" id="ARBA00022679"/>
    </source>
</evidence>
<feature type="domain" description="PAS" evidence="18">
    <location>
        <begin position="466"/>
        <end position="536"/>
    </location>
</feature>
<reference evidence="21 22" key="1">
    <citation type="submission" date="2019-09" db="EMBL/GenBank/DDBJ databases">
        <title>Genome sequence of Rhodovastum atsumiense, a diverse member of the Acetobacteraceae family of non-sulfur purple photosynthetic bacteria.</title>
        <authorList>
            <person name="Meyer T."/>
            <person name="Kyndt J."/>
        </authorList>
    </citation>
    <scope>NUCLEOTIDE SEQUENCE [LARGE SCALE GENOMIC DNA]</scope>
    <source>
        <strain evidence="21 22">DSM 21279</strain>
    </source>
</reference>
<dbReference type="InterPro" id="IPR033479">
    <property type="entry name" value="dCache_1"/>
</dbReference>
<keyword evidence="13 15" id="KW-0472">Membrane</keyword>
<dbReference type="InterPro" id="IPR036097">
    <property type="entry name" value="HisK_dim/P_sf"/>
</dbReference>
<dbReference type="SUPFAM" id="SSF47384">
    <property type="entry name" value="Homodimeric domain of signal transducing histidine kinase"/>
    <property type="match status" value="1"/>
</dbReference>
<accession>A0A5M6INJ2</accession>
<dbReference type="RefSeq" id="WP_150043087.1">
    <property type="nucleotide sequence ID" value="NZ_OW485601.1"/>
</dbReference>
<dbReference type="InterPro" id="IPR035965">
    <property type="entry name" value="PAS-like_dom_sf"/>
</dbReference>
<keyword evidence="22" id="KW-1185">Reference proteome</keyword>
<dbReference type="Gene3D" id="3.40.50.2300">
    <property type="match status" value="1"/>
</dbReference>
<dbReference type="InterPro" id="IPR013655">
    <property type="entry name" value="PAS_fold_3"/>
</dbReference>
<organism evidence="21 22">
    <name type="scientific">Rhodovastum atsumiense</name>
    <dbReference type="NCBI Taxonomy" id="504468"/>
    <lineage>
        <taxon>Bacteria</taxon>
        <taxon>Pseudomonadati</taxon>
        <taxon>Pseudomonadota</taxon>
        <taxon>Alphaproteobacteria</taxon>
        <taxon>Acetobacterales</taxon>
        <taxon>Acetobacteraceae</taxon>
        <taxon>Rhodovastum</taxon>
    </lineage>
</organism>
<dbReference type="CDD" id="cd00082">
    <property type="entry name" value="HisKA"/>
    <property type="match status" value="1"/>
</dbReference>
<comment type="subcellular location">
    <subcellularLocation>
        <location evidence="2">Cell membrane</location>
        <topology evidence="2">Multi-pass membrane protein</topology>
    </subcellularLocation>
</comment>
<evidence type="ECO:0000256" key="2">
    <source>
        <dbReference type="ARBA" id="ARBA00004651"/>
    </source>
</evidence>
<comment type="caution">
    <text evidence="21">The sequence shown here is derived from an EMBL/GenBank/DDBJ whole genome shotgun (WGS) entry which is preliminary data.</text>
</comment>
<dbReference type="InterPro" id="IPR000700">
    <property type="entry name" value="PAS-assoc_C"/>
</dbReference>
<keyword evidence="5 14" id="KW-0597">Phosphoprotein</keyword>
<dbReference type="PROSITE" id="PS50110">
    <property type="entry name" value="RESPONSE_REGULATORY"/>
    <property type="match status" value="1"/>
</dbReference>
<dbReference type="InterPro" id="IPR001610">
    <property type="entry name" value="PAC"/>
</dbReference>
<evidence type="ECO:0000256" key="7">
    <source>
        <dbReference type="ARBA" id="ARBA00022692"/>
    </source>
</evidence>
<dbReference type="InterPro" id="IPR003660">
    <property type="entry name" value="HAMP_dom"/>
</dbReference>
<feature type="transmembrane region" description="Helical" evidence="15">
    <location>
        <begin position="278"/>
        <end position="298"/>
    </location>
</feature>
<evidence type="ECO:0000256" key="12">
    <source>
        <dbReference type="ARBA" id="ARBA00023012"/>
    </source>
</evidence>
<dbReference type="PANTHER" id="PTHR43065:SF49">
    <property type="entry name" value="HISTIDINE KINASE"/>
    <property type="match status" value="1"/>
</dbReference>
<feature type="domain" description="Histidine kinase" evidence="16">
    <location>
        <begin position="763"/>
        <end position="986"/>
    </location>
</feature>
<dbReference type="InterPro" id="IPR004358">
    <property type="entry name" value="Sig_transdc_His_kin-like_C"/>
</dbReference>
<dbReference type="InterPro" id="IPR036890">
    <property type="entry name" value="HATPase_C_sf"/>
</dbReference>
<gene>
    <name evidence="21" type="ORF">F1189_22280</name>
</gene>
<dbReference type="OrthoDB" id="7264471at2"/>
<evidence type="ECO:0000313" key="21">
    <source>
        <dbReference type="EMBL" id="KAA5609821.1"/>
    </source>
</evidence>
<dbReference type="GO" id="GO:0005524">
    <property type="term" value="F:ATP binding"/>
    <property type="evidence" value="ECO:0007669"/>
    <property type="project" value="UniProtKB-KW"/>
</dbReference>
<sequence length="1137" mass="122156">MRSLLVRLLLIVSVALIPVLGFQVYTESETRQIRRQLVQDEALRLMSLFAAAQGRIAESAEEVLNTLNAAPALRENLPDICHRLLSNLLQQSRRYLSAAVIGPDGHMRCAPGALDSGADLSDRAYFRRALQTGGFVIGDYAIDDTSGKPSIHMTKPFRLQDGTIGGVVVVALDLAWLERQFEGHDLPPGAVATIVDRDGTVLARYPDGGRFVGRPVPAEERFIIAGSKNAVTTMTRPDGRPFIVAYSPVDAEPKGWVVAVGLDPEVTFATLMRANRTGFWLIFAGGGLALVLTALLGLRLIHRPVEQLLTVAERWRAGDLPARSGLAAQAGEFGRLAAAFDRMAQAHEDRERALRTALESTTDSVMVLDRAGRVTFLNGHALAQIAREQELLGQVFWDVLPRLVESPFGDACRKAMDTGLPAHAEGYSATFDKHFDAWVYPSSEGITVFFRDVTEERRTAAALQASEQSFRATFEQAAVGMAHVGPDGAWLRVNDRLCAITGYARDELLARTFQDITHPDDLDADLAQVDALLAGNITTYAMEKRYLRKDGDVVWVNLTVSLLRASGGEPDRFISVIEDISGRKRMEAALQVSEARLRAVLEQIPAAVAIRERPDGTVAMRSRYSDVVFGAADAALQANPGLARHGAEHADGRPYAPAEYPSWRALQQGETIMAEPMLYRRTDGRLMDLEIYAAPVRDADDAIIASVVAAFDVSDRKRAERILAEANVTLEERVRAEVAAREAAQARAAHAERIQALGQLAGGIAHDFNNVLQTVSGAAALIERRPDDRASVRRFAGLVIEAAERGASVTRRMLAFGRRGDLRAERLEVPALLDGLRDILAHTLGTSIEIVTDVQARVPPCFADKGQLETALVNLATNARDAMPRGGRLLFAAASEAMPPDGPKHMAGLAPGRYVRLTVADTGMGMDAATLAHALEPFYTTKPLGVGTGLGLPMVKGFAEQSGGAFRITSMPGEGTRVTLWLPEADPAPVGTAAPDGAADVALHPAGNAAARLLVVDDEDLLREVLAAQLEDSGFGVLVAGNGKEALALLDAGEAVDALVTDLSMPGMDGIAVIRETQHRRPGLPAVLLTGYAGESTARALGDTGAAAFSLLRKPINTDELVARIQALLAASEGRMR</sequence>
<dbReference type="Gene3D" id="3.30.450.20">
    <property type="entry name" value="PAS domain"/>
    <property type="match status" value="5"/>
</dbReference>
<evidence type="ECO:0000259" key="16">
    <source>
        <dbReference type="PROSITE" id="PS50109"/>
    </source>
</evidence>
<dbReference type="EMBL" id="VWPK01000043">
    <property type="protein sequence ID" value="KAA5609821.1"/>
    <property type="molecule type" value="Genomic_DNA"/>
</dbReference>
<dbReference type="CDD" id="cd06225">
    <property type="entry name" value="HAMP"/>
    <property type="match status" value="1"/>
</dbReference>
<keyword evidence="12" id="KW-0902">Two-component regulatory system</keyword>
<dbReference type="InterPro" id="IPR001789">
    <property type="entry name" value="Sig_transdc_resp-reg_receiver"/>
</dbReference>
<dbReference type="PROSITE" id="PS50109">
    <property type="entry name" value="HIS_KIN"/>
    <property type="match status" value="1"/>
</dbReference>
<dbReference type="SMART" id="SM00304">
    <property type="entry name" value="HAMP"/>
    <property type="match status" value="1"/>
</dbReference>
<keyword evidence="6" id="KW-0808">Transferase</keyword>
<dbReference type="SMART" id="SM00091">
    <property type="entry name" value="PAS"/>
    <property type="match status" value="2"/>
</dbReference>
<dbReference type="SMART" id="SM00388">
    <property type="entry name" value="HisKA"/>
    <property type="match status" value="1"/>
</dbReference>
<dbReference type="InterPro" id="IPR013656">
    <property type="entry name" value="PAS_4"/>
</dbReference>
<dbReference type="InterPro" id="IPR005467">
    <property type="entry name" value="His_kinase_dom"/>
</dbReference>
<dbReference type="InterPro" id="IPR000014">
    <property type="entry name" value="PAS"/>
</dbReference>
<dbReference type="PRINTS" id="PR00344">
    <property type="entry name" value="BCTRLSENSOR"/>
</dbReference>
<comment type="catalytic activity">
    <reaction evidence="1">
        <text>ATP + protein L-histidine = ADP + protein N-phospho-L-histidine.</text>
        <dbReference type="EC" id="2.7.13.3"/>
    </reaction>
</comment>
<dbReference type="Pfam" id="PF02743">
    <property type="entry name" value="dCache_1"/>
    <property type="match status" value="1"/>
</dbReference>
<evidence type="ECO:0000256" key="15">
    <source>
        <dbReference type="SAM" id="Phobius"/>
    </source>
</evidence>
<evidence type="ECO:0000256" key="5">
    <source>
        <dbReference type="ARBA" id="ARBA00022553"/>
    </source>
</evidence>
<feature type="domain" description="HAMP" evidence="20">
    <location>
        <begin position="299"/>
        <end position="352"/>
    </location>
</feature>
<keyword evidence="8" id="KW-0547">Nucleotide-binding</keyword>
<dbReference type="GO" id="GO:0000155">
    <property type="term" value="F:phosphorelay sensor kinase activity"/>
    <property type="evidence" value="ECO:0007669"/>
    <property type="project" value="InterPro"/>
</dbReference>
<dbReference type="SUPFAM" id="SSF55785">
    <property type="entry name" value="PYP-like sensor domain (PAS domain)"/>
    <property type="match status" value="3"/>
</dbReference>
<dbReference type="CDD" id="cd00130">
    <property type="entry name" value="PAS"/>
    <property type="match status" value="1"/>
</dbReference>
<evidence type="ECO:0000259" key="18">
    <source>
        <dbReference type="PROSITE" id="PS50112"/>
    </source>
</evidence>
<dbReference type="InterPro" id="IPR011006">
    <property type="entry name" value="CheY-like_superfamily"/>
</dbReference>
<dbReference type="EC" id="2.7.13.3" evidence="3"/>
<dbReference type="PANTHER" id="PTHR43065">
    <property type="entry name" value="SENSOR HISTIDINE KINASE"/>
    <property type="match status" value="1"/>
</dbReference>
<dbReference type="Pfam" id="PF00072">
    <property type="entry name" value="Response_reg"/>
    <property type="match status" value="1"/>
</dbReference>
<keyword evidence="11 15" id="KW-1133">Transmembrane helix</keyword>
<protein>
    <recommendedName>
        <fullName evidence="3">histidine kinase</fullName>
        <ecNumber evidence="3">2.7.13.3</ecNumber>
    </recommendedName>
</protein>
<evidence type="ECO:0000256" key="3">
    <source>
        <dbReference type="ARBA" id="ARBA00012438"/>
    </source>
</evidence>
<dbReference type="SMART" id="SM00387">
    <property type="entry name" value="HATPase_c"/>
    <property type="match status" value="1"/>
</dbReference>
<evidence type="ECO:0000313" key="22">
    <source>
        <dbReference type="Proteomes" id="UP000325255"/>
    </source>
</evidence>
<keyword evidence="9" id="KW-0418">Kinase</keyword>
<dbReference type="Proteomes" id="UP000325255">
    <property type="component" value="Unassembled WGS sequence"/>
</dbReference>
<dbReference type="SMART" id="SM00086">
    <property type="entry name" value="PAC"/>
    <property type="match status" value="2"/>
</dbReference>
<evidence type="ECO:0000259" key="19">
    <source>
        <dbReference type="PROSITE" id="PS50113"/>
    </source>
</evidence>
<keyword evidence="7 15" id="KW-0812">Transmembrane</keyword>